<keyword evidence="2" id="KW-1185">Reference proteome</keyword>
<dbReference type="AlphaFoldDB" id="A0ABD3MXF8"/>
<name>A0ABD3MXF8_9STRA</name>
<dbReference type="Proteomes" id="UP001530315">
    <property type="component" value="Unassembled WGS sequence"/>
</dbReference>
<accession>A0ABD3MXF8</accession>
<evidence type="ECO:0000313" key="1">
    <source>
        <dbReference type="EMBL" id="KAL3766942.1"/>
    </source>
</evidence>
<dbReference type="EMBL" id="JALLAZ020001717">
    <property type="protein sequence ID" value="KAL3766942.1"/>
    <property type="molecule type" value="Genomic_DNA"/>
</dbReference>
<organism evidence="1 2">
    <name type="scientific">Stephanodiscus triporus</name>
    <dbReference type="NCBI Taxonomy" id="2934178"/>
    <lineage>
        <taxon>Eukaryota</taxon>
        <taxon>Sar</taxon>
        <taxon>Stramenopiles</taxon>
        <taxon>Ochrophyta</taxon>
        <taxon>Bacillariophyta</taxon>
        <taxon>Coscinodiscophyceae</taxon>
        <taxon>Thalassiosirophycidae</taxon>
        <taxon>Stephanodiscales</taxon>
        <taxon>Stephanodiscaceae</taxon>
        <taxon>Stephanodiscus</taxon>
    </lineage>
</organism>
<sequence>MTMPPPIQSAAEIIESAMSAMTDAASPALFDVTIVCTTDDFQAAYWMERLSKGICKGNGGGGVYPMVLAVSEDWSSPSGAGNGLGTLYAFQKACRVAKEKYDVDLAVELMGGKVSAALYHTAGKGTRLAPLPASENNNKPGVKLPVCHKLSDGTFEPITVLEAVVRQTGIYASSRSGRLSVFWGDQIFVPTSPFDCTPTHHVDIMCSLEKEPPTEKVWKEKGLEKYGVIAVSGGDSGDAAQVEKVDHATAVRMLKNLGDIARVGPSLGSFSVSAKILEALCEEFKAELDAKDGKLDTDPHFWMPLTLPQDEYISLMSQKGVDDDESRAHHVRMTKMKVAFLAANPELGLFGAVDVGSSACWWDYGLLKLYIANNLKLSEDGADADLLRRFFGVTSRSMNSELSGVTVDGSSCVSSCKANCGSVGAHAAMASVEAHEIQIGDNAIVVNCAAKKIVAGKGAVLYNLVSESEEGIVAEDGDVIVSVSDVHGSSMLLKSKIGICGGDAWKKLLDGNIMSFEEVHKQNWNSDVSTIEKKRKDLFKKASSSFGL</sequence>
<evidence type="ECO:0000313" key="2">
    <source>
        <dbReference type="Proteomes" id="UP001530315"/>
    </source>
</evidence>
<reference evidence="1 2" key="1">
    <citation type="submission" date="2024-10" db="EMBL/GenBank/DDBJ databases">
        <title>Updated reference genomes for cyclostephanoid diatoms.</title>
        <authorList>
            <person name="Roberts W.R."/>
            <person name="Alverson A.J."/>
        </authorList>
    </citation>
    <scope>NUCLEOTIDE SEQUENCE [LARGE SCALE GENOMIC DNA]</scope>
    <source>
        <strain evidence="1 2">AJA276-08</strain>
    </source>
</reference>
<proteinExistence type="predicted"/>
<gene>
    <name evidence="1" type="ORF">ACHAW5_011161</name>
</gene>
<protein>
    <submittedName>
        <fullName evidence="1">Uncharacterized protein</fullName>
    </submittedName>
</protein>
<comment type="caution">
    <text evidence="1">The sequence shown here is derived from an EMBL/GenBank/DDBJ whole genome shotgun (WGS) entry which is preliminary data.</text>
</comment>